<dbReference type="EMBL" id="CP001087">
    <property type="protein sequence ID" value="ACN16431.1"/>
    <property type="molecule type" value="Genomic_DNA"/>
</dbReference>
<feature type="transmembrane region" description="Helical" evidence="4">
    <location>
        <begin position="47"/>
        <end position="64"/>
    </location>
</feature>
<dbReference type="PANTHER" id="PTHR45138">
    <property type="entry name" value="REGULATORY COMPONENTS OF SENSORY TRANSDUCTION SYSTEM"/>
    <property type="match status" value="1"/>
</dbReference>
<evidence type="ECO:0000256" key="3">
    <source>
        <dbReference type="SAM" id="MobiDB-lite"/>
    </source>
</evidence>
<dbReference type="InterPro" id="IPR029787">
    <property type="entry name" value="Nucleotide_cyclase"/>
</dbReference>
<keyword evidence="4" id="KW-0472">Membrane</keyword>
<keyword evidence="4" id="KW-0812">Transmembrane</keyword>
<dbReference type="Gene3D" id="3.30.70.270">
    <property type="match status" value="1"/>
</dbReference>
<feature type="region of interest" description="Disordered" evidence="3">
    <location>
        <begin position="370"/>
        <end position="404"/>
    </location>
</feature>
<feature type="domain" description="GGDEF" evidence="5">
    <location>
        <begin position="234"/>
        <end position="369"/>
    </location>
</feature>
<reference evidence="6 7" key="1">
    <citation type="journal article" date="2009" name="Environ. Microbiol.">
        <title>Genome sequence of Desulfobacterium autotrophicum HRM2, a marine sulfate reducer oxidizing organic carbon completely to carbon dioxide.</title>
        <authorList>
            <person name="Strittmatter A.W."/>
            <person name="Liesegang H."/>
            <person name="Rabus R."/>
            <person name="Decker I."/>
            <person name="Amann J."/>
            <person name="Andres S."/>
            <person name="Henne A."/>
            <person name="Fricke W.F."/>
            <person name="Martinez-Arias R."/>
            <person name="Bartels D."/>
            <person name="Goesmann A."/>
            <person name="Krause L."/>
            <person name="Puehler A."/>
            <person name="Klenk H.P."/>
            <person name="Richter M."/>
            <person name="Schuler M."/>
            <person name="Gloeckner F.O."/>
            <person name="Meyerdierks A."/>
            <person name="Gottschalk G."/>
            <person name="Amann R."/>
        </authorList>
    </citation>
    <scope>NUCLEOTIDE SEQUENCE [LARGE SCALE GENOMIC DNA]</scope>
    <source>
        <strain evidence="7">ATCC 43914 / DSM 3382 / HRM2</strain>
    </source>
</reference>
<dbReference type="GO" id="GO:0052621">
    <property type="term" value="F:diguanylate cyclase activity"/>
    <property type="evidence" value="ECO:0007669"/>
    <property type="project" value="UniProtKB-EC"/>
</dbReference>
<dbReference type="Proteomes" id="UP000000442">
    <property type="component" value="Chromosome"/>
</dbReference>
<dbReference type="KEGG" id="dat:HRM2_33560"/>
<sequence>MEFKRQRFTPRMVTDLRHRAFVGIGFYIITLVVVLTTSGYYLRYPQFSSQFFLLISGICFFRFVHHLIDRWIPLTLYRVSLAFFLGSICLTGLIWGIGFSKIILQEGEQNFHILMVICTIGLCSGGVVAYVPSFWLAVAFDIAILGPGIVAMAVGQIYSSLMILLVLYLVYMIFMALRGNREYWNALENEFLLEEKTRAIELLGQRDGLTGLYNRRYFDDAFEYEWNRAIRNRTAISIVMCDIDYFKRVNDAFGHLAGDAYLRLTADVLKQVVRRETDIVARYGGEEFIFLIPDDSLENTVGLAERIRQMMENTALTFDGQIIRATVSLGVARLSPRPFEKKETIVSNADNAMYQAKSRGRNRVVAHGTVPDVNNEPGANNSFVKPPVPGIKAGSLRGKGPVQL</sequence>
<dbReference type="InterPro" id="IPR000160">
    <property type="entry name" value="GGDEF_dom"/>
</dbReference>
<keyword evidence="7" id="KW-1185">Reference proteome</keyword>
<evidence type="ECO:0000256" key="4">
    <source>
        <dbReference type="SAM" id="Phobius"/>
    </source>
</evidence>
<dbReference type="HOGENOM" id="CLU_000445_11_2_7"/>
<dbReference type="OrthoDB" id="9813903at2"/>
<dbReference type="EC" id="2.7.7.65" evidence="1"/>
<dbReference type="SUPFAM" id="SSF55073">
    <property type="entry name" value="Nucleotide cyclase"/>
    <property type="match status" value="1"/>
</dbReference>
<organism evidence="6 7">
    <name type="scientific">Desulforapulum autotrophicum (strain ATCC 43914 / DSM 3382 / VKM B-1955 / HRM2)</name>
    <name type="common">Desulfobacterium autotrophicum</name>
    <dbReference type="NCBI Taxonomy" id="177437"/>
    <lineage>
        <taxon>Bacteria</taxon>
        <taxon>Pseudomonadati</taxon>
        <taxon>Thermodesulfobacteriota</taxon>
        <taxon>Desulfobacteria</taxon>
        <taxon>Desulfobacterales</taxon>
        <taxon>Desulfobacteraceae</taxon>
        <taxon>Desulforapulum</taxon>
    </lineage>
</organism>
<accession>C0QMB4</accession>
<feature type="transmembrane region" description="Helical" evidence="4">
    <location>
        <begin position="111"/>
        <end position="129"/>
    </location>
</feature>
<gene>
    <name evidence="6" type="ordered locus">HRM2_33560</name>
</gene>
<protein>
    <recommendedName>
        <fullName evidence="1">diguanylate cyclase</fullName>
        <ecNumber evidence="1">2.7.7.65</ecNumber>
    </recommendedName>
</protein>
<comment type="catalytic activity">
    <reaction evidence="2">
        <text>2 GTP = 3',3'-c-di-GMP + 2 diphosphate</text>
        <dbReference type="Rhea" id="RHEA:24898"/>
        <dbReference type="ChEBI" id="CHEBI:33019"/>
        <dbReference type="ChEBI" id="CHEBI:37565"/>
        <dbReference type="ChEBI" id="CHEBI:58805"/>
        <dbReference type="EC" id="2.7.7.65"/>
    </reaction>
</comment>
<dbReference type="FunFam" id="3.30.70.270:FF:000001">
    <property type="entry name" value="Diguanylate cyclase domain protein"/>
    <property type="match status" value="1"/>
</dbReference>
<feature type="transmembrane region" description="Helical" evidence="4">
    <location>
        <begin position="20"/>
        <end position="41"/>
    </location>
</feature>
<dbReference type="eggNOG" id="COG3706">
    <property type="taxonomic scope" value="Bacteria"/>
</dbReference>
<dbReference type="CDD" id="cd01949">
    <property type="entry name" value="GGDEF"/>
    <property type="match status" value="1"/>
</dbReference>
<feature type="transmembrane region" description="Helical" evidence="4">
    <location>
        <begin position="76"/>
        <end position="99"/>
    </location>
</feature>
<keyword evidence="4" id="KW-1133">Transmembrane helix</keyword>
<dbReference type="PROSITE" id="PS50887">
    <property type="entry name" value="GGDEF"/>
    <property type="match status" value="1"/>
</dbReference>
<dbReference type="NCBIfam" id="TIGR00254">
    <property type="entry name" value="GGDEF"/>
    <property type="match status" value="1"/>
</dbReference>
<dbReference type="Pfam" id="PF00990">
    <property type="entry name" value="GGDEF"/>
    <property type="match status" value="1"/>
</dbReference>
<evidence type="ECO:0000256" key="2">
    <source>
        <dbReference type="ARBA" id="ARBA00034247"/>
    </source>
</evidence>
<evidence type="ECO:0000313" key="7">
    <source>
        <dbReference type="Proteomes" id="UP000000442"/>
    </source>
</evidence>
<dbReference type="PANTHER" id="PTHR45138:SF9">
    <property type="entry name" value="DIGUANYLATE CYCLASE DGCM-RELATED"/>
    <property type="match status" value="1"/>
</dbReference>
<evidence type="ECO:0000256" key="1">
    <source>
        <dbReference type="ARBA" id="ARBA00012528"/>
    </source>
</evidence>
<dbReference type="InterPro" id="IPR050469">
    <property type="entry name" value="Diguanylate_Cyclase"/>
</dbReference>
<dbReference type="InterPro" id="IPR043128">
    <property type="entry name" value="Rev_trsase/Diguanyl_cyclase"/>
</dbReference>
<dbReference type="AlphaFoldDB" id="C0QMB4"/>
<dbReference type="SMART" id="SM00267">
    <property type="entry name" value="GGDEF"/>
    <property type="match status" value="1"/>
</dbReference>
<dbReference type="RefSeq" id="WP_015905193.1">
    <property type="nucleotide sequence ID" value="NC_012108.1"/>
</dbReference>
<evidence type="ECO:0000313" key="6">
    <source>
        <dbReference type="EMBL" id="ACN16431.1"/>
    </source>
</evidence>
<dbReference type="STRING" id="177437.HRM2_33560"/>
<proteinExistence type="predicted"/>
<name>C0QMB4_DESAH</name>
<evidence type="ECO:0000259" key="5">
    <source>
        <dbReference type="PROSITE" id="PS50887"/>
    </source>
</evidence>